<dbReference type="EMBL" id="KI966373">
    <property type="protein sequence ID" value="EWC48519.1"/>
    <property type="molecule type" value="Genomic_DNA"/>
</dbReference>
<name>W7HYF0_9PEZI</name>
<evidence type="ECO:0000256" key="4">
    <source>
        <dbReference type="ARBA" id="ARBA00022989"/>
    </source>
</evidence>
<dbReference type="GO" id="GO:0015677">
    <property type="term" value="P:copper ion import"/>
    <property type="evidence" value="ECO:0007669"/>
    <property type="project" value="TreeGrafter"/>
</dbReference>
<dbReference type="Pfam" id="PF01794">
    <property type="entry name" value="Ferric_reduct"/>
    <property type="match status" value="1"/>
</dbReference>
<keyword evidence="6 7" id="KW-0472">Membrane</keyword>
<evidence type="ECO:0000256" key="2">
    <source>
        <dbReference type="ARBA" id="ARBA00022448"/>
    </source>
</evidence>
<dbReference type="InterPro" id="IPR013130">
    <property type="entry name" value="Fe3_Rdtase_TM_dom"/>
</dbReference>
<organism evidence="9 10">
    <name type="scientific">Drechslerella stenobrocha 248</name>
    <dbReference type="NCBI Taxonomy" id="1043628"/>
    <lineage>
        <taxon>Eukaryota</taxon>
        <taxon>Fungi</taxon>
        <taxon>Dikarya</taxon>
        <taxon>Ascomycota</taxon>
        <taxon>Pezizomycotina</taxon>
        <taxon>Orbiliomycetes</taxon>
        <taxon>Orbiliales</taxon>
        <taxon>Orbiliaceae</taxon>
        <taxon>Drechslerella</taxon>
    </lineage>
</organism>
<dbReference type="GO" id="GO:0000293">
    <property type="term" value="F:ferric-chelate reductase activity"/>
    <property type="evidence" value="ECO:0007669"/>
    <property type="project" value="TreeGrafter"/>
</dbReference>
<keyword evidence="2" id="KW-0813">Transport</keyword>
<dbReference type="PANTHER" id="PTHR32361:SF28">
    <property type="entry name" value="FRP1P"/>
    <property type="match status" value="1"/>
</dbReference>
<accession>W7HYF0</accession>
<feature type="transmembrane region" description="Helical" evidence="7">
    <location>
        <begin position="203"/>
        <end position="221"/>
    </location>
</feature>
<reference evidence="9 10" key="1">
    <citation type="submission" date="2013-05" db="EMBL/GenBank/DDBJ databases">
        <title>Drechslerella stenobrocha genome reveals carnivorous origination and mechanical trapping mechanism of predatory fungi.</title>
        <authorList>
            <person name="Liu X."/>
            <person name="Zhang W."/>
            <person name="Liu K."/>
        </authorList>
    </citation>
    <scope>NUCLEOTIDE SEQUENCE [LARGE SCALE GENOMIC DNA]</scope>
    <source>
        <strain evidence="9 10">248</strain>
    </source>
</reference>
<sequence>MAYPWHIRTASPDEKDLRRAALDFFGLLATFASLVVVTTGICLGTCAYRYNFIRGREQQHRTGIYARIARVVYLADWWLQRRWEDAVAGGRGSLARRGAASSRWSARQTLATALARTRATLDYLHLTKRLSHTAASLLPAQYLLSARFLLQLGAPLTHHTHETLAPAHRFVGRTIYTLVTLHGGLYMVYFVRYNPARFFRSDVVLGITALCIITAIFVTSLPGYRRAAYRFFFGVHQLLAVLVLPALWLHVVYARRYVLLAGAIYLADRVGRYFATGEVKLRVTYASATALDLRAVAKKEGTAGAVPAGSHYYLYVPGMPGSRGNPFTLANASGGGSGELGFLLGGGETDGGGGVRA</sequence>
<dbReference type="HOGENOM" id="CLU_776186_0_0_1"/>
<keyword evidence="4 7" id="KW-1133">Transmembrane helix</keyword>
<dbReference type="Proteomes" id="UP000024837">
    <property type="component" value="Unassembled WGS sequence"/>
</dbReference>
<evidence type="ECO:0000259" key="8">
    <source>
        <dbReference type="Pfam" id="PF01794"/>
    </source>
</evidence>
<feature type="transmembrane region" description="Helical" evidence="7">
    <location>
        <begin position="227"/>
        <end position="249"/>
    </location>
</feature>
<evidence type="ECO:0000313" key="10">
    <source>
        <dbReference type="Proteomes" id="UP000024837"/>
    </source>
</evidence>
<dbReference type="AlphaFoldDB" id="W7HYF0"/>
<dbReference type="GO" id="GO:0005886">
    <property type="term" value="C:plasma membrane"/>
    <property type="evidence" value="ECO:0007669"/>
    <property type="project" value="TreeGrafter"/>
</dbReference>
<evidence type="ECO:0000256" key="1">
    <source>
        <dbReference type="ARBA" id="ARBA00004141"/>
    </source>
</evidence>
<keyword evidence="10" id="KW-1185">Reference proteome</keyword>
<evidence type="ECO:0000256" key="7">
    <source>
        <dbReference type="SAM" id="Phobius"/>
    </source>
</evidence>
<evidence type="ECO:0000256" key="6">
    <source>
        <dbReference type="ARBA" id="ARBA00023136"/>
    </source>
</evidence>
<dbReference type="PANTHER" id="PTHR32361">
    <property type="entry name" value="FERRIC/CUPRIC REDUCTASE TRANSMEMBRANE COMPONENT"/>
    <property type="match status" value="1"/>
</dbReference>
<evidence type="ECO:0000313" key="9">
    <source>
        <dbReference type="EMBL" id="EWC48519.1"/>
    </source>
</evidence>
<dbReference type="OrthoDB" id="10006946at2759"/>
<evidence type="ECO:0000256" key="3">
    <source>
        <dbReference type="ARBA" id="ARBA00022692"/>
    </source>
</evidence>
<dbReference type="GO" id="GO:0006879">
    <property type="term" value="P:intracellular iron ion homeostasis"/>
    <property type="evidence" value="ECO:0007669"/>
    <property type="project" value="TreeGrafter"/>
</dbReference>
<feature type="domain" description="Ferric oxidoreductase" evidence="8">
    <location>
        <begin position="132"/>
        <end position="244"/>
    </location>
</feature>
<keyword evidence="5" id="KW-0406">Ion transport</keyword>
<keyword evidence="3 7" id="KW-0812">Transmembrane</keyword>
<evidence type="ECO:0000256" key="5">
    <source>
        <dbReference type="ARBA" id="ARBA00023065"/>
    </source>
</evidence>
<comment type="subcellular location">
    <subcellularLocation>
        <location evidence="1">Membrane</location>
        <topology evidence="1">Multi-pass membrane protein</topology>
    </subcellularLocation>
</comment>
<proteinExistence type="predicted"/>
<feature type="transmembrane region" description="Helical" evidence="7">
    <location>
        <begin position="24"/>
        <end position="48"/>
    </location>
</feature>
<dbReference type="InterPro" id="IPR051410">
    <property type="entry name" value="Ferric/Cupric_Reductase"/>
</dbReference>
<gene>
    <name evidence="9" type="ORF">DRE_07714</name>
</gene>
<protein>
    <recommendedName>
        <fullName evidence="8">Ferric oxidoreductase domain-containing protein</fullName>
    </recommendedName>
</protein>
<feature type="transmembrane region" description="Helical" evidence="7">
    <location>
        <begin position="170"/>
        <end position="191"/>
    </location>
</feature>
<dbReference type="GO" id="GO:0006826">
    <property type="term" value="P:iron ion transport"/>
    <property type="evidence" value="ECO:0007669"/>
    <property type="project" value="TreeGrafter"/>
</dbReference>